<evidence type="ECO:0000313" key="3">
    <source>
        <dbReference type="WBParaSite" id="snap_masked-unitig_29743-processed-gene-0.0-mRNA-1"/>
    </source>
</evidence>
<organism evidence="2 3">
    <name type="scientific">Macrostomum lignano</name>
    <dbReference type="NCBI Taxonomy" id="282301"/>
    <lineage>
        <taxon>Eukaryota</taxon>
        <taxon>Metazoa</taxon>
        <taxon>Spiralia</taxon>
        <taxon>Lophotrochozoa</taxon>
        <taxon>Platyhelminthes</taxon>
        <taxon>Rhabditophora</taxon>
        <taxon>Macrostomorpha</taxon>
        <taxon>Macrostomida</taxon>
        <taxon>Macrostomidae</taxon>
        <taxon>Macrostomum</taxon>
    </lineage>
</organism>
<evidence type="ECO:0000313" key="2">
    <source>
        <dbReference type="Proteomes" id="UP000095280"/>
    </source>
</evidence>
<feature type="compositionally biased region" description="Polar residues" evidence="1">
    <location>
        <begin position="524"/>
        <end position="534"/>
    </location>
</feature>
<accession>A0A1I8JPW9</accession>
<evidence type="ECO:0000256" key="1">
    <source>
        <dbReference type="SAM" id="MobiDB-lite"/>
    </source>
</evidence>
<sequence>LVPGRAMNSPYDYYLPPGRLFIRATPAPASPRALILFLLRWSPNLHQHLRCCTMDGNPQLFVCNGSAILTMLSSDASPANRSGLGHGQQQQQQSDDAASRRRNRNPSAPFLCRHPPAWPTRTAAPRASAAGGRQRSRPRPQFASRRGGLFKTKHDGGAAPGTSCGGLRKSRRRDAAAASSTATADKAGHACRCTRTTIPQVVSVRQRRPRADGRPALTSAPVRVRAEEAAPDQDDTSAVQIVRRLRSAASISKQQQQQQMMQHQLKAGEAVHIDKLYMGLQRSALRSCAAALRHPTTLVSAAIDLPGPVPLSRPQQFLSNLSSRRSVPQPPPPPQMQQQILRTIRAIARRDFSKDQSRDHSRTRPPWGQQQSTRCANPPPSAAGWPLQTTALVRARAARAAKIAELGRPPGSGNRGGQPGARVGQGSPDPSGAELEDRIRVISREAEGEFFEKRARLEAELGCQIKPARLSINKKSNRCSRSCGRHDIRRIWSTRDAERRARGARCSAAAADERDRQQAAMQQCPTGSQQQSTARPRLCERRCAPPSSRPAQLAGSSDLPSNTKEAFKEFALAVSRRRAAALILARLESMLVENEDELLASRQKPPASLAEAAAASAELLKIFCDQSLPAGLSEPKRSEQAAVLKRLCPASQRCNRSSKASSKSQRRLQCSSKQQQSSSSSRRSNKKGFRPDKNAKAWHPADAASAAEQKPQPPADQNYELMSAAVAGICWQRRRDQRYRIHASLRRARRLLEIQ</sequence>
<feature type="region of interest" description="Disordered" evidence="1">
    <location>
        <begin position="507"/>
        <end position="560"/>
    </location>
</feature>
<reference evidence="3" key="1">
    <citation type="submission" date="2016-11" db="UniProtKB">
        <authorList>
            <consortium name="WormBaseParasite"/>
        </authorList>
    </citation>
    <scope>IDENTIFICATION</scope>
</reference>
<protein>
    <submittedName>
        <fullName evidence="3">Myb-like domain-containing protein</fullName>
    </submittedName>
</protein>
<keyword evidence="2" id="KW-1185">Reference proteome</keyword>
<dbReference type="AlphaFoldDB" id="A0A1I8JPW9"/>
<feature type="region of interest" description="Disordered" evidence="1">
    <location>
        <begin position="404"/>
        <end position="434"/>
    </location>
</feature>
<proteinExistence type="predicted"/>
<feature type="region of interest" description="Disordered" evidence="1">
    <location>
        <begin position="654"/>
        <end position="715"/>
    </location>
</feature>
<dbReference type="Proteomes" id="UP000095280">
    <property type="component" value="Unplaced"/>
</dbReference>
<feature type="region of interest" description="Disordered" evidence="1">
    <location>
        <begin position="76"/>
        <end position="183"/>
    </location>
</feature>
<feature type="compositionally biased region" description="Basic and acidic residues" evidence="1">
    <location>
        <begin position="351"/>
        <end position="362"/>
    </location>
</feature>
<feature type="compositionally biased region" description="Low complexity" evidence="1">
    <location>
        <begin position="657"/>
        <end position="682"/>
    </location>
</feature>
<dbReference type="WBParaSite" id="snap_masked-unitig_29743-processed-gene-0.0-mRNA-1">
    <property type="protein sequence ID" value="snap_masked-unitig_29743-processed-gene-0.0-mRNA-1"/>
    <property type="gene ID" value="snap_masked-unitig_29743-processed-gene-0.0"/>
</dbReference>
<feature type="compositionally biased region" description="Low complexity" evidence="1">
    <location>
        <begin position="119"/>
        <end position="133"/>
    </location>
</feature>
<feature type="region of interest" description="Disordered" evidence="1">
    <location>
        <begin position="351"/>
        <end position="385"/>
    </location>
</feature>
<name>A0A1I8JPW9_9PLAT</name>